<sequence length="208" mass="24369">MSSLTLNLGFWALPLRAQPIRYIFELAQYPYQQTNYTFKESKEWFEKDKKELGLDFPNLPYLIHGDFKITETQNIINYALDITKQQNLQGYGLTRYKVDNVRFLCDELIAKIFLASTKTGEEKKAEINNSVNPKLKYLQGALGNKQFFFEDKLTLADIYVYTAVNGLQHLLNDEYKQFVQTFGPFMKNFEEIPLIKAYHSSNRYPKLS</sequence>
<comment type="similarity">
    <text evidence="2">Belongs to the GST superfamily. Mu family.</text>
</comment>
<dbReference type="InterPro" id="IPR036249">
    <property type="entry name" value="Thioredoxin-like_sf"/>
</dbReference>
<evidence type="ECO:0000256" key="3">
    <source>
        <dbReference type="ARBA" id="ARBA00012452"/>
    </source>
</evidence>
<evidence type="ECO:0000256" key="5">
    <source>
        <dbReference type="ARBA" id="ARBA00047960"/>
    </source>
</evidence>
<dbReference type="eggNOG" id="KOG1695">
    <property type="taxonomic scope" value="Eukaryota"/>
</dbReference>
<dbReference type="GeneID" id="7828911"/>
<dbReference type="Pfam" id="PF14497">
    <property type="entry name" value="GST_C_3"/>
    <property type="match status" value="1"/>
</dbReference>
<gene>
    <name evidence="8" type="ORF">TTHERM_00405470</name>
</gene>
<dbReference type="AlphaFoldDB" id="I7M7K0"/>
<dbReference type="OrthoDB" id="414243at2759"/>
<comment type="catalytic activity">
    <reaction evidence="5">
        <text>RX + glutathione = an S-substituted glutathione + a halide anion + H(+)</text>
        <dbReference type="Rhea" id="RHEA:16437"/>
        <dbReference type="ChEBI" id="CHEBI:15378"/>
        <dbReference type="ChEBI" id="CHEBI:16042"/>
        <dbReference type="ChEBI" id="CHEBI:17792"/>
        <dbReference type="ChEBI" id="CHEBI:57925"/>
        <dbReference type="ChEBI" id="CHEBI:90779"/>
        <dbReference type="EC" id="2.5.1.18"/>
    </reaction>
</comment>
<dbReference type="Proteomes" id="UP000009168">
    <property type="component" value="Unassembled WGS sequence"/>
</dbReference>
<keyword evidence="9" id="KW-1185">Reference proteome</keyword>
<dbReference type="Pfam" id="PF02798">
    <property type="entry name" value="GST_N"/>
    <property type="match status" value="1"/>
</dbReference>
<dbReference type="HOGENOM" id="CLU_039475_2_0_1"/>
<dbReference type="InterPro" id="IPR040079">
    <property type="entry name" value="Glutathione_S-Trfase"/>
</dbReference>
<evidence type="ECO:0000256" key="2">
    <source>
        <dbReference type="ARBA" id="ARBA00005861"/>
    </source>
</evidence>
<name>I7M7K0_TETTS</name>
<feature type="domain" description="GST N-terminal" evidence="6">
    <location>
        <begin position="4"/>
        <end position="87"/>
    </location>
</feature>
<dbReference type="Gene3D" id="3.40.30.10">
    <property type="entry name" value="Glutaredoxin"/>
    <property type="match status" value="1"/>
</dbReference>
<dbReference type="RefSeq" id="XP_001014123.1">
    <property type="nucleotide sequence ID" value="XM_001014123.3"/>
</dbReference>
<dbReference type="PANTHER" id="PTHR11571:SF222">
    <property type="entry name" value="GLUTATHIONE TRANSFERASE"/>
    <property type="match status" value="1"/>
</dbReference>
<dbReference type="InterPro" id="IPR050213">
    <property type="entry name" value="GST_superfamily"/>
</dbReference>
<dbReference type="PROSITE" id="PS50405">
    <property type="entry name" value="GST_CTER"/>
    <property type="match status" value="1"/>
</dbReference>
<keyword evidence="4" id="KW-0808">Transferase</keyword>
<dbReference type="SUPFAM" id="SSF52833">
    <property type="entry name" value="Thioredoxin-like"/>
    <property type="match status" value="1"/>
</dbReference>
<reference evidence="9" key="1">
    <citation type="journal article" date="2006" name="PLoS Biol.">
        <title>Macronuclear genome sequence of the ciliate Tetrahymena thermophila, a model eukaryote.</title>
        <authorList>
            <person name="Eisen J.A."/>
            <person name="Coyne R.S."/>
            <person name="Wu M."/>
            <person name="Wu D."/>
            <person name="Thiagarajan M."/>
            <person name="Wortman J.R."/>
            <person name="Badger J.H."/>
            <person name="Ren Q."/>
            <person name="Amedeo P."/>
            <person name="Jones K.M."/>
            <person name="Tallon L.J."/>
            <person name="Delcher A.L."/>
            <person name="Salzberg S.L."/>
            <person name="Silva J.C."/>
            <person name="Haas B.J."/>
            <person name="Majoros W.H."/>
            <person name="Farzad M."/>
            <person name="Carlton J.M."/>
            <person name="Smith R.K. Jr."/>
            <person name="Garg J."/>
            <person name="Pearlman R.E."/>
            <person name="Karrer K.M."/>
            <person name="Sun L."/>
            <person name="Manning G."/>
            <person name="Elde N.C."/>
            <person name="Turkewitz A.P."/>
            <person name="Asai D.J."/>
            <person name="Wilkes D.E."/>
            <person name="Wang Y."/>
            <person name="Cai H."/>
            <person name="Collins K."/>
            <person name="Stewart B.A."/>
            <person name="Lee S.R."/>
            <person name="Wilamowska K."/>
            <person name="Weinberg Z."/>
            <person name="Ruzzo W.L."/>
            <person name="Wloga D."/>
            <person name="Gaertig J."/>
            <person name="Frankel J."/>
            <person name="Tsao C.-C."/>
            <person name="Gorovsky M.A."/>
            <person name="Keeling P.J."/>
            <person name="Waller R.F."/>
            <person name="Patron N.J."/>
            <person name="Cherry J.M."/>
            <person name="Stover N.A."/>
            <person name="Krieger C.J."/>
            <person name="del Toro C."/>
            <person name="Ryder H.F."/>
            <person name="Williamson S.C."/>
            <person name="Barbeau R.A."/>
            <person name="Hamilton E.P."/>
            <person name="Orias E."/>
        </authorList>
    </citation>
    <scope>NUCLEOTIDE SEQUENCE [LARGE SCALE GENOMIC DNA]</scope>
    <source>
        <strain evidence="9">SB210</strain>
    </source>
</reference>
<dbReference type="SUPFAM" id="SSF47616">
    <property type="entry name" value="GST C-terminal domain-like"/>
    <property type="match status" value="1"/>
</dbReference>
<dbReference type="GO" id="GO:0006749">
    <property type="term" value="P:glutathione metabolic process"/>
    <property type="evidence" value="ECO:0007669"/>
    <property type="project" value="TreeGrafter"/>
</dbReference>
<evidence type="ECO:0000256" key="1">
    <source>
        <dbReference type="ARBA" id="ARBA00003701"/>
    </source>
</evidence>
<dbReference type="InterPro" id="IPR010987">
    <property type="entry name" value="Glutathione-S-Trfase_C-like"/>
</dbReference>
<dbReference type="STRING" id="312017.I7M7K0"/>
<dbReference type="KEGG" id="tet:TTHERM_00405470"/>
<evidence type="ECO:0000256" key="4">
    <source>
        <dbReference type="ARBA" id="ARBA00022679"/>
    </source>
</evidence>
<dbReference type="SFLD" id="SFLDS00019">
    <property type="entry name" value="Glutathione_Transferase_(cytos"/>
    <property type="match status" value="1"/>
</dbReference>
<dbReference type="InterPro" id="IPR004046">
    <property type="entry name" value="GST_C"/>
</dbReference>
<evidence type="ECO:0000313" key="8">
    <source>
        <dbReference type="EMBL" id="EAR93878.1"/>
    </source>
</evidence>
<evidence type="ECO:0000259" key="7">
    <source>
        <dbReference type="PROSITE" id="PS50405"/>
    </source>
</evidence>
<dbReference type="GO" id="GO:0004364">
    <property type="term" value="F:glutathione transferase activity"/>
    <property type="evidence" value="ECO:0007669"/>
    <property type="project" value="UniProtKB-EC"/>
</dbReference>
<dbReference type="EMBL" id="GG662719">
    <property type="protein sequence ID" value="EAR93878.1"/>
    <property type="molecule type" value="Genomic_DNA"/>
</dbReference>
<organism evidence="8 9">
    <name type="scientific">Tetrahymena thermophila (strain SB210)</name>
    <dbReference type="NCBI Taxonomy" id="312017"/>
    <lineage>
        <taxon>Eukaryota</taxon>
        <taxon>Sar</taxon>
        <taxon>Alveolata</taxon>
        <taxon>Ciliophora</taxon>
        <taxon>Intramacronucleata</taxon>
        <taxon>Oligohymenophorea</taxon>
        <taxon>Hymenostomatida</taxon>
        <taxon>Tetrahymenina</taxon>
        <taxon>Tetrahymenidae</taxon>
        <taxon>Tetrahymena</taxon>
    </lineage>
</organism>
<dbReference type="PANTHER" id="PTHR11571">
    <property type="entry name" value="GLUTATHIONE S-TRANSFERASE"/>
    <property type="match status" value="1"/>
</dbReference>
<evidence type="ECO:0000313" key="9">
    <source>
        <dbReference type="Proteomes" id="UP000009168"/>
    </source>
</evidence>
<evidence type="ECO:0000259" key="6">
    <source>
        <dbReference type="PROSITE" id="PS50404"/>
    </source>
</evidence>
<protein>
    <recommendedName>
        <fullName evidence="3">glutathione transferase</fullName>
        <ecNumber evidence="3">2.5.1.18</ecNumber>
    </recommendedName>
</protein>
<dbReference type="InterPro" id="IPR036282">
    <property type="entry name" value="Glutathione-S-Trfase_C_sf"/>
</dbReference>
<feature type="domain" description="GST C-terminal" evidence="7">
    <location>
        <begin position="91"/>
        <end position="208"/>
    </location>
</feature>
<proteinExistence type="inferred from homology"/>
<comment type="function">
    <text evidence="1">Conjugation of reduced glutathione to a wide number of exogenous and endogenous hydrophobic electrophiles.</text>
</comment>
<accession>I7M7K0</accession>
<dbReference type="InParanoid" id="I7M7K0"/>
<dbReference type="EC" id="2.5.1.18" evidence="3"/>
<dbReference type="PROSITE" id="PS50404">
    <property type="entry name" value="GST_NTER"/>
    <property type="match status" value="1"/>
</dbReference>
<dbReference type="Gene3D" id="1.20.1050.10">
    <property type="match status" value="1"/>
</dbReference>
<dbReference type="InterPro" id="IPR004045">
    <property type="entry name" value="Glutathione_S-Trfase_N"/>
</dbReference>